<dbReference type="STRING" id="1576369.SAMN05421753_105269"/>
<name>A0A1I3FIP2_9PLAN</name>
<sequence length="76" mass="8724">MPRPRHPNKHIEAAIRYAEVNGWKAEISNAHAFCKLYCPQACKCLISVWSTPKVPENHARRIRRDVDLCGEGKAQR</sequence>
<accession>A0A1I3FIP2</accession>
<organism evidence="1 2">
    <name type="scientific">Planctomicrobium piriforme</name>
    <dbReference type="NCBI Taxonomy" id="1576369"/>
    <lineage>
        <taxon>Bacteria</taxon>
        <taxon>Pseudomonadati</taxon>
        <taxon>Planctomycetota</taxon>
        <taxon>Planctomycetia</taxon>
        <taxon>Planctomycetales</taxon>
        <taxon>Planctomycetaceae</taxon>
        <taxon>Planctomicrobium</taxon>
    </lineage>
</organism>
<dbReference type="OrthoDB" id="8778495at2"/>
<evidence type="ECO:0000313" key="1">
    <source>
        <dbReference type="EMBL" id="SFI11118.1"/>
    </source>
</evidence>
<dbReference type="AlphaFoldDB" id="A0A1I3FIP2"/>
<gene>
    <name evidence="1" type="ORF">SAMN05421753_105269</name>
</gene>
<evidence type="ECO:0000313" key="2">
    <source>
        <dbReference type="Proteomes" id="UP000199518"/>
    </source>
</evidence>
<keyword evidence="2" id="KW-1185">Reference proteome</keyword>
<reference evidence="2" key="1">
    <citation type="submission" date="2016-10" db="EMBL/GenBank/DDBJ databases">
        <authorList>
            <person name="Varghese N."/>
            <person name="Submissions S."/>
        </authorList>
    </citation>
    <scope>NUCLEOTIDE SEQUENCE [LARGE SCALE GENOMIC DNA]</scope>
    <source>
        <strain evidence="2">DSM 26348</strain>
    </source>
</reference>
<proteinExistence type="predicted"/>
<dbReference type="Proteomes" id="UP000199518">
    <property type="component" value="Unassembled WGS sequence"/>
</dbReference>
<protein>
    <submittedName>
        <fullName evidence="1">Uncharacterized protein</fullName>
    </submittedName>
</protein>
<dbReference type="EMBL" id="FOQD01000005">
    <property type="protein sequence ID" value="SFI11118.1"/>
    <property type="molecule type" value="Genomic_DNA"/>
</dbReference>